<dbReference type="SUPFAM" id="SSF47384">
    <property type="entry name" value="Homodimeric domain of signal transducing histidine kinase"/>
    <property type="match status" value="1"/>
</dbReference>
<evidence type="ECO:0000259" key="9">
    <source>
        <dbReference type="PROSITE" id="PS50109"/>
    </source>
</evidence>
<keyword evidence="4" id="KW-0808">Transferase</keyword>
<evidence type="ECO:0000259" key="10">
    <source>
        <dbReference type="PROSITE" id="PS50110"/>
    </source>
</evidence>
<protein>
    <recommendedName>
        <fullName evidence="2">histidine kinase</fullName>
        <ecNumber evidence="2">2.7.13.3</ecNumber>
    </recommendedName>
</protein>
<dbReference type="OrthoDB" id="9810730at2"/>
<dbReference type="CDD" id="cd17546">
    <property type="entry name" value="REC_hyHK_CKI1_RcsC-like"/>
    <property type="match status" value="1"/>
</dbReference>
<keyword evidence="12" id="KW-1185">Reference proteome</keyword>
<dbReference type="PROSITE" id="PS50109">
    <property type="entry name" value="HIS_KIN"/>
    <property type="match status" value="1"/>
</dbReference>
<feature type="modified residue" description="4-aspartylphosphate" evidence="7">
    <location>
        <position position="791"/>
    </location>
</feature>
<evidence type="ECO:0000256" key="7">
    <source>
        <dbReference type="PROSITE-ProRule" id="PRU00169"/>
    </source>
</evidence>
<dbReference type="InterPro" id="IPR005467">
    <property type="entry name" value="His_kinase_dom"/>
</dbReference>
<keyword evidence="3 7" id="KW-0597">Phosphoprotein</keyword>
<evidence type="ECO:0000256" key="4">
    <source>
        <dbReference type="ARBA" id="ARBA00022679"/>
    </source>
</evidence>
<evidence type="ECO:0000256" key="6">
    <source>
        <dbReference type="ARBA" id="ARBA00023012"/>
    </source>
</evidence>
<dbReference type="Pfam" id="PF00512">
    <property type="entry name" value="HisKA"/>
    <property type="match status" value="1"/>
</dbReference>
<dbReference type="PANTHER" id="PTHR45339:SF1">
    <property type="entry name" value="HYBRID SIGNAL TRANSDUCTION HISTIDINE KINASE J"/>
    <property type="match status" value="1"/>
</dbReference>
<gene>
    <name evidence="11" type="ORF">OLMES_4859</name>
</gene>
<dbReference type="SUPFAM" id="SSF55874">
    <property type="entry name" value="ATPase domain of HSP90 chaperone/DNA topoisomerase II/histidine kinase"/>
    <property type="match status" value="1"/>
</dbReference>
<comment type="catalytic activity">
    <reaction evidence="1">
        <text>ATP + protein L-histidine = ADP + protein N-phospho-L-histidine.</text>
        <dbReference type="EC" id="2.7.13.3"/>
    </reaction>
</comment>
<dbReference type="GO" id="GO:0020037">
    <property type="term" value="F:heme binding"/>
    <property type="evidence" value="ECO:0007669"/>
    <property type="project" value="InterPro"/>
</dbReference>
<dbReference type="InterPro" id="IPR003661">
    <property type="entry name" value="HisK_dim/P_dom"/>
</dbReference>
<dbReference type="RefSeq" id="WP_087463581.1">
    <property type="nucleotide sequence ID" value="NZ_CP021425.1"/>
</dbReference>
<dbReference type="InterPro" id="IPR004358">
    <property type="entry name" value="Sig_transdc_His_kin-like_C"/>
</dbReference>
<dbReference type="Gene3D" id="3.30.450.40">
    <property type="match status" value="1"/>
</dbReference>
<feature type="modified residue" description="4-aspartylphosphate" evidence="7">
    <location>
        <position position="913"/>
    </location>
</feature>
<dbReference type="EC" id="2.7.13.3" evidence="2"/>
<dbReference type="InterPro" id="IPR011006">
    <property type="entry name" value="CheY-like_superfamily"/>
</dbReference>
<dbReference type="Proteomes" id="UP000196027">
    <property type="component" value="Chromosome"/>
</dbReference>
<name>A0A1Y0IE86_9GAMM</name>
<evidence type="ECO:0000256" key="5">
    <source>
        <dbReference type="ARBA" id="ARBA00022777"/>
    </source>
</evidence>
<dbReference type="SMART" id="SM00448">
    <property type="entry name" value="REC"/>
    <property type="match status" value="3"/>
</dbReference>
<dbReference type="CDD" id="cd00082">
    <property type="entry name" value="HisKA"/>
    <property type="match status" value="1"/>
</dbReference>
<dbReference type="InterPro" id="IPR003594">
    <property type="entry name" value="HATPase_dom"/>
</dbReference>
<accession>A0A1Y0IE86</accession>
<dbReference type="Pfam" id="PF00072">
    <property type="entry name" value="Response_reg"/>
    <property type="match status" value="3"/>
</dbReference>
<dbReference type="InterPro" id="IPR036890">
    <property type="entry name" value="HATPase_C_sf"/>
</dbReference>
<evidence type="ECO:0000256" key="8">
    <source>
        <dbReference type="SAM" id="Coils"/>
    </source>
</evidence>
<evidence type="ECO:0000313" key="12">
    <source>
        <dbReference type="Proteomes" id="UP000196027"/>
    </source>
</evidence>
<dbReference type="Gene3D" id="3.30.565.10">
    <property type="entry name" value="Histidine kinase-like ATPase, C-terminal domain"/>
    <property type="match status" value="1"/>
</dbReference>
<dbReference type="EMBL" id="CP021425">
    <property type="protein sequence ID" value="ARU58847.1"/>
    <property type="molecule type" value="Genomic_DNA"/>
</dbReference>
<dbReference type="KEGG" id="ome:OLMES_4859"/>
<dbReference type="SMART" id="SM00387">
    <property type="entry name" value="HATPase_c"/>
    <property type="match status" value="1"/>
</dbReference>
<dbReference type="InterPro" id="IPR009050">
    <property type="entry name" value="Globin-like_sf"/>
</dbReference>
<feature type="coiled-coil region" evidence="8">
    <location>
        <begin position="389"/>
        <end position="469"/>
    </location>
</feature>
<feature type="domain" description="Response regulatory" evidence="10">
    <location>
        <begin position="742"/>
        <end position="856"/>
    </location>
</feature>
<feature type="domain" description="Response regulatory" evidence="10">
    <location>
        <begin position="865"/>
        <end position="982"/>
    </location>
</feature>
<dbReference type="PROSITE" id="PS50110">
    <property type="entry name" value="RESPONSE_REGULATORY"/>
    <property type="match status" value="3"/>
</dbReference>
<dbReference type="InterPro" id="IPR003018">
    <property type="entry name" value="GAF"/>
</dbReference>
<dbReference type="AlphaFoldDB" id="A0A1Y0IE86"/>
<organism evidence="11 12">
    <name type="scientific">Oleiphilus messinensis</name>
    <dbReference type="NCBI Taxonomy" id="141451"/>
    <lineage>
        <taxon>Bacteria</taxon>
        <taxon>Pseudomonadati</taxon>
        <taxon>Pseudomonadota</taxon>
        <taxon>Gammaproteobacteria</taxon>
        <taxon>Oceanospirillales</taxon>
        <taxon>Oleiphilaceae</taxon>
        <taxon>Oleiphilus</taxon>
    </lineage>
</organism>
<dbReference type="FunFam" id="3.30.565.10:FF:000010">
    <property type="entry name" value="Sensor histidine kinase RcsC"/>
    <property type="match status" value="1"/>
</dbReference>
<evidence type="ECO:0000313" key="11">
    <source>
        <dbReference type="EMBL" id="ARU58847.1"/>
    </source>
</evidence>
<dbReference type="GO" id="GO:0000155">
    <property type="term" value="F:phosphorelay sensor kinase activity"/>
    <property type="evidence" value="ECO:0007669"/>
    <property type="project" value="InterPro"/>
</dbReference>
<keyword evidence="6" id="KW-0902">Two-component regulatory system</keyword>
<dbReference type="SUPFAM" id="SSF46458">
    <property type="entry name" value="Globin-like"/>
    <property type="match status" value="1"/>
</dbReference>
<dbReference type="SUPFAM" id="SSF55781">
    <property type="entry name" value="GAF domain-like"/>
    <property type="match status" value="1"/>
</dbReference>
<dbReference type="Pfam" id="PF02518">
    <property type="entry name" value="HATPase_c"/>
    <property type="match status" value="1"/>
</dbReference>
<dbReference type="CDD" id="cd00156">
    <property type="entry name" value="REC"/>
    <property type="match status" value="1"/>
</dbReference>
<dbReference type="Pfam" id="PF13185">
    <property type="entry name" value="GAF_2"/>
    <property type="match status" value="1"/>
</dbReference>
<dbReference type="GO" id="GO:0019825">
    <property type="term" value="F:oxygen binding"/>
    <property type="evidence" value="ECO:0007669"/>
    <property type="project" value="InterPro"/>
</dbReference>
<feature type="modified residue" description="4-aspartylphosphate" evidence="7">
    <location>
        <position position="1062"/>
    </location>
</feature>
<dbReference type="PRINTS" id="PR00344">
    <property type="entry name" value="BCTRLSENSOR"/>
</dbReference>
<dbReference type="Gene3D" id="1.10.490.10">
    <property type="entry name" value="Globins"/>
    <property type="match status" value="1"/>
</dbReference>
<dbReference type="PANTHER" id="PTHR45339">
    <property type="entry name" value="HYBRID SIGNAL TRANSDUCTION HISTIDINE KINASE J"/>
    <property type="match status" value="1"/>
</dbReference>
<reference evidence="11 12" key="1">
    <citation type="submission" date="2017-05" db="EMBL/GenBank/DDBJ databases">
        <title>Genomic insights into alkan degradation activity of Oleiphilus messinensis.</title>
        <authorList>
            <person name="Kozyavkin S.A."/>
            <person name="Slesarev A.I."/>
            <person name="Golyshin P.N."/>
            <person name="Korzhenkov A."/>
            <person name="Golyshina O.N."/>
            <person name="Toshchakov S.V."/>
        </authorList>
    </citation>
    <scope>NUCLEOTIDE SEQUENCE [LARGE SCALE GENOMIC DNA]</scope>
    <source>
        <strain evidence="11 12">ME102</strain>
    </source>
</reference>
<dbReference type="Pfam" id="PF11563">
    <property type="entry name" value="Protoglobin"/>
    <property type="match status" value="1"/>
</dbReference>
<dbReference type="Gene3D" id="3.40.50.2300">
    <property type="match status" value="3"/>
</dbReference>
<feature type="domain" description="Histidine kinase" evidence="9">
    <location>
        <begin position="479"/>
        <end position="699"/>
    </location>
</feature>
<dbReference type="InterPro" id="IPR012292">
    <property type="entry name" value="Globin/Proto"/>
</dbReference>
<keyword evidence="8" id="KW-0175">Coiled coil</keyword>
<dbReference type="InterPro" id="IPR044398">
    <property type="entry name" value="Globin-sensor_dom"/>
</dbReference>
<dbReference type="SUPFAM" id="SSF52172">
    <property type="entry name" value="CheY-like"/>
    <property type="match status" value="3"/>
</dbReference>
<dbReference type="SMART" id="SM00388">
    <property type="entry name" value="HisKA"/>
    <property type="match status" value="1"/>
</dbReference>
<proteinExistence type="predicted"/>
<evidence type="ECO:0000256" key="3">
    <source>
        <dbReference type="ARBA" id="ARBA00022553"/>
    </source>
</evidence>
<evidence type="ECO:0000256" key="2">
    <source>
        <dbReference type="ARBA" id="ARBA00012438"/>
    </source>
</evidence>
<dbReference type="InterPro" id="IPR036097">
    <property type="entry name" value="HisK_dim/P_sf"/>
</dbReference>
<dbReference type="InterPro" id="IPR029016">
    <property type="entry name" value="GAF-like_dom_sf"/>
</dbReference>
<evidence type="ECO:0000256" key="1">
    <source>
        <dbReference type="ARBA" id="ARBA00000085"/>
    </source>
</evidence>
<dbReference type="InterPro" id="IPR001789">
    <property type="entry name" value="Sig_transdc_resp-reg_receiver"/>
</dbReference>
<keyword evidence="5 11" id="KW-0418">Kinase</keyword>
<dbReference type="Gene3D" id="1.10.287.130">
    <property type="match status" value="1"/>
</dbReference>
<dbReference type="CDD" id="cd16922">
    <property type="entry name" value="HATPase_EvgS-ArcB-TorS-like"/>
    <property type="match status" value="1"/>
</dbReference>
<sequence>MGFEPVAVEELLRQFKVDEDDLARIRAFGVLQEVSVEALIHDFYDWLEHEPWFSSFFSGGVPPRVKSLQSGYWVDFLKGIVDSDYVERRIVVGKVHAVINLPVSAYLAGMNFCQDWLANRAREVVSDADQCFQLLQSLSRLAQLDTNIVMHVYASQSMETIRAQGELTRKIVAEVSRVVSAAANGDFTLAYNRQSGDDTLEEPLNLMVSNLKRFNQQSEQEKWIKTGIADLAGVIRGGLTLSEVATNSLTFLARYLRALVGVIYVAQDPKVVVRASSYACVFDADDNPDINAGDGLVGQVLIDHERKHISDLPGDYLQVSTGLGSRSPRHIYLQPLIYERQVKGIMELGFFDALDSTQLALLEQISEPVAVSINSALDRDKMEHLLKVSQQTSLELEAQQDELKGANEALEAQAQALKQSEEALTAQKDLLEHSNLELQQKTQDLETQKMEIEAAREELQLKAEQLYLTSQYKSEFLANMSHELRTPLNSLLLLSQSLASNKLKNLNDEQVEDLNVIHNSGQSLLSLINDILDLSKVEAGKLTIVVEDTPLSELTERLRKQFKAEAEKRDLAFQVHLHDDVVGLSIQTDKHRLEQILRNLLSNAFKFTRAGEVSLAVSRTADGVVFHVTDTGIGVSAEQQKVIFDAFQQADGSTSRAYGGTGLGLTISRELASRLGGEIALDSELCRGSTFSLSIPLRAPASAPEIPLLRDSKGACRSQTVDASADTPLTERTAGAMPAEKPLLIVEDDADFAQTLSRLAIQGGFTPHVAASGMDALMKVMVLSPVGIVLDVGLPDTDGLQVLEALKSSPVTRQIPVHIVSGREDVDIETLRRGAIGFLRKPAALDELKVLFARFETLLQRGIKHVLVIDDGTSFREINQSLNLSDLQIHVATTPEAAFDLLQAEAMDCCILDLDLDLGNFDGLGFLKTVDADTDLNLPPVIVYTEDTLSEVQFNELKRYSDRVVLKGRHSPAQLSQEVTLFLRSIDDRLPPSIQSDVANDPLPPGNLEGRKVMVVDDDLRNSYALSKMLREHGVRIVMADNGQLALEKLLAESDVDLILMDIMMPVMDGYEAMQRIRADISDSIPIIALTAKAMADDRRKCIEAGANDYMAKPVNMNSLMSMMKVWLYH</sequence>
<feature type="domain" description="Response regulatory" evidence="10">
    <location>
        <begin position="1012"/>
        <end position="1128"/>
    </location>
</feature>